<dbReference type="InterPro" id="IPR002818">
    <property type="entry name" value="DJ-1/PfpI"/>
</dbReference>
<dbReference type="RefSeq" id="WP_284195293.1">
    <property type="nucleotide sequence ID" value="NZ_BSOG01000001.1"/>
</dbReference>
<dbReference type="Pfam" id="PF01965">
    <property type="entry name" value="DJ-1_PfpI"/>
    <property type="match status" value="1"/>
</dbReference>
<comment type="caution">
    <text evidence="2">The sequence shown here is derived from an EMBL/GenBank/DDBJ whole genome shotgun (WGS) entry which is preliminary data.</text>
</comment>
<sequence>MRRSVTVLLYPGCIFLEIAPLLEVLAPKCDISFFTPDGAVHDASNGTRVVADGSFAQAKDFPVDCVVIPGGNPDSIIEPGSANSCIAAAYDRGAVLAGICAGVLVIARSGLLHGKRATHSYTVEHTTAEVLACTDPIFDGVAFERADIVVDEPFITAQHWARVKFAATVAVSLGVFSREQAEQYIQTQRYSYGEA</sequence>
<dbReference type="Proteomes" id="UP001156706">
    <property type="component" value="Unassembled WGS sequence"/>
</dbReference>
<evidence type="ECO:0000313" key="3">
    <source>
        <dbReference type="Proteomes" id="UP001156706"/>
    </source>
</evidence>
<feature type="domain" description="DJ-1/PfpI" evidence="1">
    <location>
        <begin position="4"/>
        <end position="161"/>
    </location>
</feature>
<accession>A0ABQ5YEU0</accession>
<dbReference type="InterPro" id="IPR052158">
    <property type="entry name" value="INH-QAR"/>
</dbReference>
<dbReference type="SUPFAM" id="SSF52317">
    <property type="entry name" value="Class I glutamine amidotransferase-like"/>
    <property type="match status" value="1"/>
</dbReference>
<evidence type="ECO:0000313" key="2">
    <source>
        <dbReference type="EMBL" id="GLR12158.1"/>
    </source>
</evidence>
<organism evidence="2 3">
    <name type="scientific">Chitinimonas prasina</name>
    <dbReference type="NCBI Taxonomy" id="1434937"/>
    <lineage>
        <taxon>Bacteria</taxon>
        <taxon>Pseudomonadati</taxon>
        <taxon>Pseudomonadota</taxon>
        <taxon>Betaproteobacteria</taxon>
        <taxon>Neisseriales</taxon>
        <taxon>Chitinibacteraceae</taxon>
        <taxon>Chitinimonas</taxon>
    </lineage>
</organism>
<dbReference type="PANTHER" id="PTHR43130:SF3">
    <property type="entry name" value="HTH-TYPE TRANSCRIPTIONAL REGULATOR RV1931C"/>
    <property type="match status" value="1"/>
</dbReference>
<gene>
    <name evidence="2" type="ORF">GCM10007907_09480</name>
</gene>
<keyword evidence="3" id="KW-1185">Reference proteome</keyword>
<dbReference type="PANTHER" id="PTHR43130">
    <property type="entry name" value="ARAC-FAMILY TRANSCRIPTIONAL REGULATOR"/>
    <property type="match status" value="1"/>
</dbReference>
<proteinExistence type="predicted"/>
<protein>
    <recommendedName>
        <fullName evidence="1">DJ-1/PfpI domain-containing protein</fullName>
    </recommendedName>
</protein>
<dbReference type="InterPro" id="IPR029062">
    <property type="entry name" value="Class_I_gatase-like"/>
</dbReference>
<evidence type="ECO:0000259" key="1">
    <source>
        <dbReference type="Pfam" id="PF01965"/>
    </source>
</evidence>
<name>A0ABQ5YEU0_9NEIS</name>
<dbReference type="EMBL" id="BSOG01000001">
    <property type="protein sequence ID" value="GLR12158.1"/>
    <property type="molecule type" value="Genomic_DNA"/>
</dbReference>
<dbReference type="Gene3D" id="3.40.50.880">
    <property type="match status" value="1"/>
</dbReference>
<reference evidence="3" key="1">
    <citation type="journal article" date="2019" name="Int. J. Syst. Evol. Microbiol.">
        <title>The Global Catalogue of Microorganisms (GCM) 10K type strain sequencing project: providing services to taxonomists for standard genome sequencing and annotation.</title>
        <authorList>
            <consortium name="The Broad Institute Genomics Platform"/>
            <consortium name="The Broad Institute Genome Sequencing Center for Infectious Disease"/>
            <person name="Wu L."/>
            <person name="Ma J."/>
        </authorList>
    </citation>
    <scope>NUCLEOTIDE SEQUENCE [LARGE SCALE GENOMIC DNA]</scope>
    <source>
        <strain evidence="3">NBRC 110044</strain>
    </source>
</reference>